<proteinExistence type="predicted"/>
<feature type="coiled-coil region" evidence="1">
    <location>
        <begin position="9"/>
        <end position="65"/>
    </location>
</feature>
<dbReference type="Proteomes" id="UP000186026">
    <property type="component" value="Unassembled WGS sequence"/>
</dbReference>
<gene>
    <name evidence="2" type="ORF">SAMN05421761_108131</name>
</gene>
<protein>
    <submittedName>
        <fullName evidence="2">Uncharacterized protein</fullName>
    </submittedName>
</protein>
<accession>A0A1N7N3K1</accession>
<keyword evidence="3" id="KW-1185">Reference proteome</keyword>
<evidence type="ECO:0000313" key="2">
    <source>
        <dbReference type="EMBL" id="SIS92956.1"/>
    </source>
</evidence>
<dbReference type="EMBL" id="FTOP01000008">
    <property type="protein sequence ID" value="SIS92956.1"/>
    <property type="molecule type" value="Genomic_DNA"/>
</dbReference>
<evidence type="ECO:0000256" key="1">
    <source>
        <dbReference type="SAM" id="Coils"/>
    </source>
</evidence>
<dbReference type="RefSeq" id="WP_076501280.1">
    <property type="nucleotide sequence ID" value="NZ_FTOP01000008.1"/>
</dbReference>
<evidence type="ECO:0000313" key="3">
    <source>
        <dbReference type="Proteomes" id="UP000186026"/>
    </source>
</evidence>
<dbReference type="OrthoDB" id="839666at2"/>
<dbReference type="AlphaFoldDB" id="A0A1N7N3K1"/>
<reference evidence="3" key="1">
    <citation type="submission" date="2017-01" db="EMBL/GenBank/DDBJ databases">
        <authorList>
            <person name="Varghese N."/>
            <person name="Submissions S."/>
        </authorList>
    </citation>
    <scope>NUCLEOTIDE SEQUENCE [LARGE SCALE GENOMIC DNA]</scope>
    <source>
        <strain evidence="3">DSM 46698</strain>
    </source>
</reference>
<sequence length="106" mass="12078">MAGHKKSGFEEVESLLQDIGTKIEQLIEKAADAGGDAKVELEKKIRDLREKKTTIEEEFKKGKSKVETLYNSKKTEIEPNLKKSQKHFKNAFKQLGEAFKVLIKKT</sequence>
<name>A0A1N7N3K1_9BACT</name>
<keyword evidence="1" id="KW-0175">Coiled coil</keyword>
<organism evidence="2 3">
    <name type="scientific">Belliella pelovolcani</name>
    <dbReference type="NCBI Taxonomy" id="529505"/>
    <lineage>
        <taxon>Bacteria</taxon>
        <taxon>Pseudomonadati</taxon>
        <taxon>Bacteroidota</taxon>
        <taxon>Cytophagia</taxon>
        <taxon>Cytophagales</taxon>
        <taxon>Cyclobacteriaceae</taxon>
        <taxon>Belliella</taxon>
    </lineage>
</organism>